<sequence>MSERKELEPQDFPIETDQTALKTSDGQPIAEAKSKKLADDIAERLNEQAYREEQDCWSA</sequence>
<feature type="region of interest" description="Disordered" evidence="1">
    <location>
        <begin position="1"/>
        <end position="30"/>
    </location>
</feature>
<protein>
    <submittedName>
        <fullName evidence="2">Uncharacterized protein</fullName>
    </submittedName>
</protein>
<evidence type="ECO:0000313" key="2">
    <source>
        <dbReference type="EMBL" id="UYO40400.1"/>
    </source>
</evidence>
<name>A0AAX3E009_RHOPL</name>
<dbReference type="Proteomes" id="UP001163166">
    <property type="component" value="Chromosome"/>
</dbReference>
<organism evidence="2 3">
    <name type="scientific">Rhodopseudomonas palustris</name>
    <dbReference type="NCBI Taxonomy" id="1076"/>
    <lineage>
        <taxon>Bacteria</taxon>
        <taxon>Pseudomonadati</taxon>
        <taxon>Pseudomonadota</taxon>
        <taxon>Alphaproteobacteria</taxon>
        <taxon>Hyphomicrobiales</taxon>
        <taxon>Nitrobacteraceae</taxon>
        <taxon>Rhodopseudomonas</taxon>
    </lineage>
</organism>
<feature type="compositionally biased region" description="Polar residues" evidence="1">
    <location>
        <begin position="16"/>
        <end position="26"/>
    </location>
</feature>
<dbReference type="AlphaFoldDB" id="A0AAX3E009"/>
<dbReference type="RefSeq" id="WP_107354170.1">
    <property type="nucleotide sequence ID" value="NZ_CP019967.1"/>
</dbReference>
<evidence type="ECO:0000256" key="1">
    <source>
        <dbReference type="SAM" id="MobiDB-lite"/>
    </source>
</evidence>
<evidence type="ECO:0000313" key="3">
    <source>
        <dbReference type="Proteomes" id="UP001163166"/>
    </source>
</evidence>
<dbReference type="EMBL" id="CP076676">
    <property type="protein sequence ID" value="UYO40400.1"/>
    <property type="molecule type" value="Genomic_DNA"/>
</dbReference>
<proteinExistence type="predicted"/>
<reference evidence="2" key="1">
    <citation type="journal article" date="2022" name="Biol. Control">
        <title>In silico genomic analysis of Rhodopseudomonas palustris strains revealed potential biocontrol agents and crop yield enhancers.</title>
        <authorList>
            <person name="Surachat K."/>
            <person name="Kantachote D."/>
            <person name="Deachamag P."/>
            <person name="Wonglapsuwan M."/>
        </authorList>
    </citation>
    <scope>NUCLEOTIDE SEQUENCE</scope>
    <source>
        <strain evidence="2">TLS06</strain>
    </source>
</reference>
<accession>A0AAX3E009</accession>
<gene>
    <name evidence="2" type="ORF">KQX62_03530</name>
</gene>